<dbReference type="EMBL" id="JBHRXJ010000015">
    <property type="protein sequence ID" value="MFC3529866.1"/>
    <property type="molecule type" value="Genomic_DNA"/>
</dbReference>
<dbReference type="Pfam" id="PF25023">
    <property type="entry name" value="TEN_YD-shell"/>
    <property type="match status" value="3"/>
</dbReference>
<dbReference type="NCBIfam" id="TIGR03696">
    <property type="entry name" value="Rhs_assc_core"/>
    <property type="match status" value="1"/>
</dbReference>
<dbReference type="Gene3D" id="2.180.10.10">
    <property type="entry name" value="RHS repeat-associated core"/>
    <property type="match status" value="3"/>
</dbReference>
<feature type="transmembrane region" description="Helical" evidence="3">
    <location>
        <begin position="48"/>
        <end position="72"/>
    </location>
</feature>
<evidence type="ECO:0000256" key="1">
    <source>
        <dbReference type="ARBA" id="ARBA00022737"/>
    </source>
</evidence>
<keyword evidence="3" id="KW-0472">Membrane</keyword>
<feature type="transmembrane region" description="Helical" evidence="3">
    <location>
        <begin position="179"/>
        <end position="200"/>
    </location>
</feature>
<evidence type="ECO:0000313" key="8">
    <source>
        <dbReference type="EMBL" id="MFC3529866.1"/>
    </source>
</evidence>
<dbReference type="PANTHER" id="PTHR32305">
    <property type="match status" value="1"/>
</dbReference>
<dbReference type="Pfam" id="PF05593">
    <property type="entry name" value="RHS_repeat"/>
    <property type="match status" value="1"/>
</dbReference>
<dbReference type="Pfam" id="PF05488">
    <property type="entry name" value="PAAR_motif"/>
    <property type="match status" value="1"/>
</dbReference>
<dbReference type="CDD" id="cd14742">
    <property type="entry name" value="PAAR_RHS"/>
    <property type="match status" value="1"/>
</dbReference>
<dbReference type="Gene3D" id="2.60.200.60">
    <property type="match status" value="1"/>
</dbReference>
<feature type="domain" description="Teneurin-like YD-shell" evidence="6">
    <location>
        <begin position="979"/>
        <end position="1122"/>
    </location>
</feature>
<evidence type="ECO:0000256" key="2">
    <source>
        <dbReference type="SAM" id="MobiDB-lite"/>
    </source>
</evidence>
<dbReference type="Pfam" id="PF25799">
    <property type="entry name" value="prePAAR_I"/>
    <property type="match status" value="1"/>
</dbReference>
<feature type="domain" description="DUF6531" evidence="5">
    <location>
        <begin position="267"/>
        <end position="337"/>
    </location>
</feature>
<feature type="transmembrane region" description="Helical" evidence="3">
    <location>
        <begin position="20"/>
        <end position="42"/>
    </location>
</feature>
<gene>
    <name evidence="8" type="ORF">ACFOMH_16955</name>
</gene>
<protein>
    <submittedName>
        <fullName evidence="8">RHS repeat-associated core domain-containing protein</fullName>
    </submittedName>
</protein>
<dbReference type="InterPro" id="IPR001826">
    <property type="entry name" value="RHS"/>
</dbReference>
<keyword evidence="9" id="KW-1185">Reference proteome</keyword>
<keyword evidence="1" id="KW-0677">Repeat</keyword>
<dbReference type="NCBIfam" id="TIGR01643">
    <property type="entry name" value="YD_repeat_2x"/>
    <property type="match status" value="4"/>
</dbReference>
<reference evidence="9" key="1">
    <citation type="journal article" date="2019" name="Int. J. Syst. Evol. Microbiol.">
        <title>The Global Catalogue of Microorganisms (GCM) 10K type strain sequencing project: providing services to taxonomists for standard genome sequencing and annotation.</title>
        <authorList>
            <consortium name="The Broad Institute Genomics Platform"/>
            <consortium name="The Broad Institute Genome Sequencing Center for Infectious Disease"/>
            <person name="Wu L."/>
            <person name="Ma J."/>
        </authorList>
    </citation>
    <scope>NUCLEOTIDE SEQUENCE [LARGE SCALE GENOMIC DNA]</scope>
    <source>
        <strain evidence="9">KCTC 42899</strain>
    </source>
</reference>
<proteinExistence type="predicted"/>
<keyword evidence="3" id="KW-1133">Transmembrane helix</keyword>
<feature type="domain" description="Double-stranded DNA deaminase toxin A prePAAR motif" evidence="7">
    <location>
        <begin position="7"/>
        <end position="60"/>
    </location>
</feature>
<keyword evidence="3" id="KW-0812">Transmembrane</keyword>
<comment type="caution">
    <text evidence="8">The sequence shown here is derived from an EMBL/GenBank/DDBJ whole genome shotgun (WGS) entry which is preliminary data.</text>
</comment>
<feature type="domain" description="RHS protein conserved region" evidence="4">
    <location>
        <begin position="1205"/>
        <end position="1237"/>
    </location>
</feature>
<evidence type="ECO:0000256" key="3">
    <source>
        <dbReference type="SAM" id="Phobius"/>
    </source>
</evidence>
<accession>A0ABV7R9C2</accession>
<dbReference type="InterPro" id="IPR008727">
    <property type="entry name" value="PAAR_motif"/>
</dbReference>
<dbReference type="Pfam" id="PF20148">
    <property type="entry name" value="DUF6531"/>
    <property type="match status" value="1"/>
</dbReference>
<feature type="domain" description="Teneurin-like YD-shell" evidence="6">
    <location>
        <begin position="768"/>
        <end position="880"/>
    </location>
</feature>
<feature type="domain" description="Teneurin-like YD-shell" evidence="6">
    <location>
        <begin position="422"/>
        <end position="684"/>
    </location>
</feature>
<dbReference type="InterPro" id="IPR031325">
    <property type="entry name" value="RHS_repeat"/>
</dbReference>
<evidence type="ECO:0000259" key="7">
    <source>
        <dbReference type="Pfam" id="PF25799"/>
    </source>
</evidence>
<dbReference type="InterPro" id="IPR050708">
    <property type="entry name" value="T6SS_VgrG/RHS"/>
</dbReference>
<feature type="transmembrane region" description="Helical" evidence="3">
    <location>
        <begin position="206"/>
        <end position="228"/>
    </location>
</feature>
<evidence type="ECO:0000259" key="6">
    <source>
        <dbReference type="Pfam" id="PF25023"/>
    </source>
</evidence>
<dbReference type="InterPro" id="IPR045351">
    <property type="entry name" value="DUF6531"/>
</dbReference>
<dbReference type="Pfam" id="PF03527">
    <property type="entry name" value="RHS"/>
    <property type="match status" value="1"/>
</dbReference>
<evidence type="ECO:0000313" key="9">
    <source>
        <dbReference type="Proteomes" id="UP001595721"/>
    </source>
</evidence>
<organism evidence="8 9">
    <name type="scientific">Paracoccus mangrovi</name>
    <dbReference type="NCBI Taxonomy" id="1715645"/>
    <lineage>
        <taxon>Bacteria</taxon>
        <taxon>Pseudomonadati</taxon>
        <taxon>Pseudomonadota</taxon>
        <taxon>Alphaproteobacteria</taxon>
        <taxon>Rhodobacterales</taxon>
        <taxon>Paracoccaceae</taxon>
        <taxon>Paracoccus</taxon>
    </lineage>
</organism>
<evidence type="ECO:0000259" key="4">
    <source>
        <dbReference type="Pfam" id="PF03527"/>
    </source>
</evidence>
<evidence type="ECO:0000259" key="5">
    <source>
        <dbReference type="Pfam" id="PF20148"/>
    </source>
</evidence>
<dbReference type="RefSeq" id="WP_377745974.1">
    <property type="nucleotide sequence ID" value="NZ_JBHRXJ010000015.1"/>
</dbReference>
<dbReference type="InterPro" id="IPR022385">
    <property type="entry name" value="Rhs_assc_core"/>
</dbReference>
<feature type="region of interest" description="Disordered" evidence="2">
    <location>
        <begin position="950"/>
        <end position="975"/>
    </location>
</feature>
<name>A0ABV7R9C2_9RHOB</name>
<sequence>MPAALAAAHIGHQIEHSSALMGFLVGAAIGLAVGVAIVAVTVATGGAALAVIAAVGGAVAATGGGALAGMYVGEAHRSPKGPISTGSANVYYGPQRIPAARAVLDTVSCSNHGTKRIATGSDSVFINSYPAVRDSDVTECDGTVTSDLSHIRIGAETLAYLPIESEVPDWMVNLATGMVIVGGAVALLAGGAAAFVAGGWCALGTFGLQAGLSALGGAVLAPLGGMIGEAVLGGEMGRRLGEVTFGMIGGSIAGRFGLGMGRRTFTGHPVDVATGELYTAETDFTMGGAIPIAWERFWISSSDQKGSLGHKWHHPLDMELVEGGDYAVLRVPYGRLVLLPRLAPGQSFYHRAEKLTAIRDSQSGWRIRMEDGLIRRMAAWPGRPGYFRLTALGDDNANQVALSYDSRGCLVNVRASDGIDYQFSLDPVGRVTEITKTDGNARIMLATYTYDLAGELIAVRNAGGSAQLYAYSHGLMVRETRRTGLSFYFEWDDPSLMTGARCIRTWGDGGIYVRDILYDTDRALTTVRNGKNNTERYFWDPRGFVTRCYSPLGAQSTARFNRFGECEISTDANGRSQRSGYDEFGRLILFQDESDACQRFAYSSPDPTDPNFFNVARHIDALGHESHSTYDQRGNLISFTDPTDHTILTLRDERGLPLVVRDVEGALARYSWTRQGWLQEERSPKGGRIRYSHDGFGRVQEETVEETGTTRYRYDVHDRLVEVLTPDGRTSRMSYDADGNLIEHIDPAGHRTAWDFAGLPMPVLRTNADGTRFRYSYDSELNLIGLQNESGEIYALEYDPDERLIGEIGFDGRRQRYHYDPAGHVIRYEDGHRGHRLTRDPLGRLLQRQCSDGSWASYRYDAMGRMIMAENEVRRTGFVYDPRGLLLRETQGAVEIAHSLSPRGERIGSMLPDGRRIGYGYDQDSCFDRLTFQGREVLRLLRDRMGRETQREGGGIGLSTDYDPQGRIEGQRGYRRRRDKPVFGRSYDYDMSGLIRQVRDIARGDRVFQYDAREQLRRVSGGGTREVFSFDPAGNILADVESVRNASVVGGRLLMRGDVHYRYDDAGNRVEMRRGWGGRHVYQFDYDDMNQLAEVRETAGRVHRTTRFAYDALGRRVLKHHREETAPLIAANDWHGGSSPPQARLTVEESVWFLWDGDNLLAEGRGDLSGPADAFAIVYVHEPDTFRPAAQIRRHSSENEGAVLLYWNDHLGTPHELTNESGELVWQVALRAWGGIGRVHVERVENNIRFQGQYYDAETGLHYNRFRHYDPAAGCYVNQDPIGLAGGEVLARYASDPQRWVDPWGLTTWDDFRRENRGRYDRQSLSTAYAEKYPKPTVMPGGAVHGNSHASTRTTYGYIIRERTADGSPGRILKFGETSKPNPIRRYTQGYYTRNNAYMQVVKKGSKAQMYQWQHQRIVEYSARHGVRPSLNKCNY</sequence>
<dbReference type="Proteomes" id="UP001595721">
    <property type="component" value="Unassembled WGS sequence"/>
</dbReference>
<dbReference type="PANTHER" id="PTHR32305:SF15">
    <property type="entry name" value="PROTEIN RHSA-RELATED"/>
    <property type="match status" value="1"/>
</dbReference>
<dbReference type="InterPro" id="IPR056823">
    <property type="entry name" value="TEN-like_YD-shell"/>
</dbReference>
<dbReference type="InterPro" id="IPR006530">
    <property type="entry name" value="YD"/>
</dbReference>
<dbReference type="InterPro" id="IPR057925">
    <property type="entry name" value="prePAAR_DddA"/>
</dbReference>